<protein>
    <submittedName>
        <fullName evidence="1">Uncharacterized protein</fullName>
    </submittedName>
</protein>
<evidence type="ECO:0000313" key="1">
    <source>
        <dbReference type="EMBL" id="CAH2062311.1"/>
    </source>
</evidence>
<reference evidence="1" key="1">
    <citation type="submission" date="2022-03" db="EMBL/GenBank/DDBJ databases">
        <authorList>
            <person name="Martin H S."/>
        </authorList>
    </citation>
    <scope>NUCLEOTIDE SEQUENCE</scope>
</reference>
<name>A0ABN8INK3_9NEOP</name>
<dbReference type="EMBL" id="OW152841">
    <property type="protein sequence ID" value="CAH2062311.1"/>
    <property type="molecule type" value="Genomic_DNA"/>
</dbReference>
<evidence type="ECO:0000313" key="2">
    <source>
        <dbReference type="Proteomes" id="UP000837857"/>
    </source>
</evidence>
<sequence length="222" mass="25374">MTGVIVHNFPNLLKNCEPHAVSVTRFIPNVIQFEDFNPGLGSLNYVRAMGIWPNKVAPRRTETRKSIFRFLLESHEDMSMVYVPINIEECYLSEICGGAETGQTGNGVLFPTVTSVSCPRHHMRPLQPHQSPYNIGVKLLHRRRRLPRRQLAPPRPLQIRREHLQHSNAGPFGREVRFLPQTSEEYRIIQRHLAKAANMLVLLHSSKSYQSGPKGAPFRDRA</sequence>
<proteinExistence type="predicted"/>
<organism evidence="1 2">
    <name type="scientific">Iphiclides podalirius</name>
    <name type="common">scarce swallowtail</name>
    <dbReference type="NCBI Taxonomy" id="110791"/>
    <lineage>
        <taxon>Eukaryota</taxon>
        <taxon>Metazoa</taxon>
        <taxon>Ecdysozoa</taxon>
        <taxon>Arthropoda</taxon>
        <taxon>Hexapoda</taxon>
        <taxon>Insecta</taxon>
        <taxon>Pterygota</taxon>
        <taxon>Neoptera</taxon>
        <taxon>Endopterygota</taxon>
        <taxon>Lepidoptera</taxon>
        <taxon>Glossata</taxon>
        <taxon>Ditrysia</taxon>
        <taxon>Papilionoidea</taxon>
        <taxon>Papilionidae</taxon>
        <taxon>Papilioninae</taxon>
        <taxon>Iphiclides</taxon>
    </lineage>
</organism>
<accession>A0ABN8INK3</accession>
<dbReference type="Proteomes" id="UP000837857">
    <property type="component" value="Chromosome 29"/>
</dbReference>
<feature type="non-terminal residue" evidence="1">
    <location>
        <position position="1"/>
    </location>
</feature>
<gene>
    <name evidence="1" type="ORF">IPOD504_LOCUS11866</name>
</gene>
<keyword evidence="2" id="KW-1185">Reference proteome</keyword>